<evidence type="ECO:0000259" key="7">
    <source>
        <dbReference type="Pfam" id="PF00482"/>
    </source>
</evidence>
<evidence type="ECO:0000313" key="9">
    <source>
        <dbReference type="Proteomes" id="UP000270299"/>
    </source>
</evidence>
<dbReference type="RefSeq" id="WP_121673114.1">
    <property type="nucleotide sequence ID" value="NZ_BMXM01000006.1"/>
</dbReference>
<keyword evidence="3 6" id="KW-0812">Transmembrane</keyword>
<evidence type="ECO:0000256" key="4">
    <source>
        <dbReference type="ARBA" id="ARBA00022989"/>
    </source>
</evidence>
<dbReference type="PANTHER" id="PTHR35007">
    <property type="entry name" value="INTEGRAL MEMBRANE PROTEIN-RELATED"/>
    <property type="match status" value="1"/>
</dbReference>
<proteinExistence type="predicted"/>
<feature type="transmembrane region" description="Helical" evidence="6">
    <location>
        <begin position="110"/>
        <end position="129"/>
    </location>
</feature>
<dbReference type="GO" id="GO:0005886">
    <property type="term" value="C:plasma membrane"/>
    <property type="evidence" value="ECO:0007669"/>
    <property type="project" value="UniProtKB-SubCell"/>
</dbReference>
<dbReference type="Pfam" id="PF00482">
    <property type="entry name" value="T2SSF"/>
    <property type="match status" value="1"/>
</dbReference>
<dbReference type="Proteomes" id="UP000270299">
    <property type="component" value="Unassembled WGS sequence"/>
</dbReference>
<evidence type="ECO:0000256" key="3">
    <source>
        <dbReference type="ARBA" id="ARBA00022692"/>
    </source>
</evidence>
<evidence type="ECO:0000313" key="8">
    <source>
        <dbReference type="EMBL" id="RLP70753.1"/>
    </source>
</evidence>
<name>A0A3L6ZS41_9MICO</name>
<protein>
    <submittedName>
        <fullName evidence="8">Type II secretion system F family protein</fullName>
    </submittedName>
</protein>
<feature type="transmembrane region" description="Helical" evidence="6">
    <location>
        <begin position="6"/>
        <end position="27"/>
    </location>
</feature>
<dbReference type="OrthoDB" id="5185234at2"/>
<accession>A0A3L6ZS41</accession>
<keyword evidence="5 6" id="KW-0472">Membrane</keyword>
<comment type="subcellular location">
    <subcellularLocation>
        <location evidence="1">Cell membrane</location>
        <topology evidence="1">Multi-pass membrane protein</topology>
    </subcellularLocation>
</comment>
<gene>
    <name evidence="8" type="ORF">D9V29_09655</name>
</gene>
<sequence>MSATVAWGIVFGVLLGVGVWSVVAVLPRMGGPTLADRVAPYIVDVSEAARLFTIKKMVDPLPILGTLLAPTAHRVVELLARFLGGNAVIEHRLAQAGSAANVHRFRGEQLACALGGAAAGVFVSTLGAVNGTLPGGVIATAPFLGALAGAVARDSMVKRAAKARLSRIAAELPTVLEFLSLSLSAGEGILDSLRRVGRVGSGELSGEFREVVGAVNTGIPVATALDELARRVDLPALTRCIEQLSAALERGSPLAEVLRAQAQDARDEAKRSLLEVAGKKEVAMLVPLVFLILPLSILFAIYPGVFVLQSGF</sequence>
<evidence type="ECO:0000256" key="1">
    <source>
        <dbReference type="ARBA" id="ARBA00004651"/>
    </source>
</evidence>
<feature type="domain" description="Type II secretion system protein GspF" evidence="7">
    <location>
        <begin position="176"/>
        <end position="299"/>
    </location>
</feature>
<keyword evidence="2" id="KW-1003">Cell membrane</keyword>
<dbReference type="PANTHER" id="PTHR35007:SF2">
    <property type="entry name" value="PILUS ASSEMBLE PROTEIN"/>
    <property type="match status" value="1"/>
</dbReference>
<evidence type="ECO:0000256" key="5">
    <source>
        <dbReference type="ARBA" id="ARBA00023136"/>
    </source>
</evidence>
<comment type="caution">
    <text evidence="8">The sequence shown here is derived from an EMBL/GenBank/DDBJ whole genome shotgun (WGS) entry which is preliminary data.</text>
</comment>
<feature type="transmembrane region" description="Helical" evidence="6">
    <location>
        <begin position="282"/>
        <end position="302"/>
    </location>
</feature>
<dbReference type="InterPro" id="IPR018076">
    <property type="entry name" value="T2SS_GspF_dom"/>
</dbReference>
<reference evidence="8 9" key="1">
    <citation type="submission" date="2018-10" db="EMBL/GenBank/DDBJ databases">
        <authorList>
            <person name="Li J."/>
        </authorList>
    </citation>
    <scope>NUCLEOTIDE SEQUENCE [LARGE SCALE GENOMIC DNA]</scope>
    <source>
        <strain evidence="8 9">CCTCC AB209002</strain>
    </source>
</reference>
<evidence type="ECO:0000256" key="6">
    <source>
        <dbReference type="SAM" id="Phobius"/>
    </source>
</evidence>
<evidence type="ECO:0000256" key="2">
    <source>
        <dbReference type="ARBA" id="ARBA00022475"/>
    </source>
</evidence>
<dbReference type="AlphaFoldDB" id="A0A3L6ZS41"/>
<dbReference type="Gene3D" id="1.20.81.30">
    <property type="entry name" value="Type II secretion system (T2SS), domain F"/>
    <property type="match status" value="1"/>
</dbReference>
<keyword evidence="4 6" id="KW-1133">Transmembrane helix</keyword>
<dbReference type="EMBL" id="RCUV01000009">
    <property type="protein sequence ID" value="RLP70753.1"/>
    <property type="molecule type" value="Genomic_DNA"/>
</dbReference>
<keyword evidence="9" id="KW-1185">Reference proteome</keyword>
<feature type="transmembrane region" description="Helical" evidence="6">
    <location>
        <begin position="135"/>
        <end position="152"/>
    </location>
</feature>
<organism evidence="8 9">
    <name type="scientific">Mycetocola manganoxydans</name>
    <dbReference type="NCBI Taxonomy" id="699879"/>
    <lineage>
        <taxon>Bacteria</taxon>
        <taxon>Bacillati</taxon>
        <taxon>Actinomycetota</taxon>
        <taxon>Actinomycetes</taxon>
        <taxon>Micrococcales</taxon>
        <taxon>Microbacteriaceae</taxon>
        <taxon>Mycetocola</taxon>
    </lineage>
</organism>
<dbReference type="InterPro" id="IPR042094">
    <property type="entry name" value="T2SS_GspF_sf"/>
</dbReference>